<proteinExistence type="predicted"/>
<dbReference type="Proteomes" id="UP001589536">
    <property type="component" value="Unassembled WGS sequence"/>
</dbReference>
<protein>
    <recommendedName>
        <fullName evidence="4">MFS transporter</fullName>
    </recommendedName>
</protein>
<keyword evidence="3" id="KW-1185">Reference proteome</keyword>
<evidence type="ECO:0000313" key="2">
    <source>
        <dbReference type="EMBL" id="MFB9716006.1"/>
    </source>
</evidence>
<comment type="caution">
    <text evidence="2">The sequence shown here is derived from an EMBL/GenBank/DDBJ whole genome shotgun (WGS) entry which is preliminary data.</text>
</comment>
<keyword evidence="1" id="KW-0812">Transmembrane</keyword>
<organism evidence="2 3">
    <name type="scientific">Arthrobacter methylotrophus</name>
    <dbReference type="NCBI Taxonomy" id="121291"/>
    <lineage>
        <taxon>Bacteria</taxon>
        <taxon>Bacillati</taxon>
        <taxon>Actinomycetota</taxon>
        <taxon>Actinomycetes</taxon>
        <taxon>Micrococcales</taxon>
        <taxon>Micrococcaceae</taxon>
        <taxon>Arthrobacter</taxon>
    </lineage>
</organism>
<keyword evidence="1" id="KW-1133">Transmembrane helix</keyword>
<feature type="transmembrane region" description="Helical" evidence="1">
    <location>
        <begin position="81"/>
        <end position="99"/>
    </location>
</feature>
<reference evidence="2 3" key="1">
    <citation type="submission" date="2024-09" db="EMBL/GenBank/DDBJ databases">
        <authorList>
            <person name="Sun Q."/>
            <person name="Mori K."/>
        </authorList>
    </citation>
    <scope>NUCLEOTIDE SEQUENCE [LARGE SCALE GENOMIC DNA]</scope>
    <source>
        <strain evidence="2 3">JCM 13519</strain>
    </source>
</reference>
<evidence type="ECO:0008006" key="4">
    <source>
        <dbReference type="Google" id="ProtNLM"/>
    </source>
</evidence>
<sequence>MLLANQGSGVVLLIGMTLLLGLTNGFSSFANQAELYLQTSVAGIAVASGLLRTSMYLGAIGSSSLIAIAFGATATDAGFHTLAWIQLAIGAMMVALTVVDRSVPAVGTEH</sequence>
<evidence type="ECO:0000256" key="1">
    <source>
        <dbReference type="SAM" id="Phobius"/>
    </source>
</evidence>
<name>A0ABV5UUY4_9MICC</name>
<gene>
    <name evidence="2" type="ORF">ACFFPI_18070</name>
</gene>
<dbReference type="RefSeq" id="WP_345046034.1">
    <property type="nucleotide sequence ID" value="NZ_BAABED010000001.1"/>
</dbReference>
<keyword evidence="1" id="KW-0472">Membrane</keyword>
<evidence type="ECO:0000313" key="3">
    <source>
        <dbReference type="Proteomes" id="UP001589536"/>
    </source>
</evidence>
<accession>A0ABV5UUY4</accession>
<feature type="transmembrane region" description="Helical" evidence="1">
    <location>
        <begin position="56"/>
        <end position="75"/>
    </location>
</feature>
<dbReference type="EMBL" id="JBHMBH010000040">
    <property type="protein sequence ID" value="MFB9716006.1"/>
    <property type="molecule type" value="Genomic_DNA"/>
</dbReference>